<gene>
    <name evidence="6" type="ORF">HYC85_016614</name>
</gene>
<proteinExistence type="predicted"/>
<sequence length="225" mass="25503">MLDPHKTCLPSLHKFATKFLQQLKTLRNPKPWKRRKPNILFSRTNFQTSTFTSMEVPNQLKHVFQFLDSNGDGKLSPLELSQVLLSLGHVDKSTAAKEAKKMVLEMDRDGDGLVDIEEFMTVVSIDEEDDDLMDAFAMFDCDKNGLISVEELQRVLRSLGCDSCSIEECREMIKGVDRDGDGFVDFDEFRSMMKVRGGESGYGVAENDVDDVADNQSSEWKRLGF</sequence>
<comment type="caution">
    <text evidence="6">The sequence shown here is derived from an EMBL/GenBank/DDBJ whole genome shotgun (WGS) entry which is preliminary data.</text>
</comment>
<evidence type="ECO:0000259" key="5">
    <source>
        <dbReference type="PROSITE" id="PS50222"/>
    </source>
</evidence>
<evidence type="ECO:0000256" key="3">
    <source>
        <dbReference type="ARBA" id="ARBA00022737"/>
    </source>
</evidence>
<keyword evidence="3" id="KW-0677">Repeat</keyword>
<dbReference type="InterPro" id="IPR039647">
    <property type="entry name" value="EF_hand_pair_protein_CML-like"/>
</dbReference>
<dbReference type="InterPro" id="IPR018247">
    <property type="entry name" value="EF_Hand_1_Ca_BS"/>
</dbReference>
<evidence type="ECO:0000313" key="7">
    <source>
        <dbReference type="Proteomes" id="UP000593564"/>
    </source>
</evidence>
<dbReference type="InterPro" id="IPR011992">
    <property type="entry name" value="EF-hand-dom_pair"/>
</dbReference>
<name>A0A7J7H3V7_CAMSI</name>
<feature type="domain" description="EF-hand" evidence="5">
    <location>
        <begin position="164"/>
        <end position="199"/>
    </location>
</feature>
<dbReference type="SMART" id="SM00054">
    <property type="entry name" value="EFh"/>
    <property type="match status" value="4"/>
</dbReference>
<feature type="domain" description="EF-hand" evidence="5">
    <location>
        <begin position="55"/>
        <end position="90"/>
    </location>
</feature>
<evidence type="ECO:0000256" key="2">
    <source>
        <dbReference type="ARBA" id="ARBA00022723"/>
    </source>
</evidence>
<dbReference type="PANTHER" id="PTHR10891">
    <property type="entry name" value="EF-HAND CALCIUM-BINDING DOMAIN CONTAINING PROTEIN"/>
    <property type="match status" value="1"/>
</dbReference>
<dbReference type="Proteomes" id="UP000593564">
    <property type="component" value="Unassembled WGS sequence"/>
</dbReference>
<comment type="function">
    <text evidence="1">Potential calcium sensor.</text>
</comment>
<dbReference type="FunFam" id="1.10.238.10:FF:000089">
    <property type="entry name" value="calmodulin-like protein 3"/>
    <property type="match status" value="1"/>
</dbReference>
<reference evidence="6 7" key="2">
    <citation type="submission" date="2020-07" db="EMBL/GenBank/DDBJ databases">
        <title>Genome assembly of wild tea tree DASZ reveals pedigree and selection history of tea varieties.</title>
        <authorList>
            <person name="Zhang W."/>
        </authorList>
    </citation>
    <scope>NUCLEOTIDE SEQUENCE [LARGE SCALE GENOMIC DNA]</scope>
    <source>
        <strain evidence="7">cv. G240</strain>
        <tissue evidence="6">Leaf</tissue>
    </source>
</reference>
<organism evidence="6 7">
    <name type="scientific">Camellia sinensis</name>
    <name type="common">Tea plant</name>
    <name type="synonym">Thea sinensis</name>
    <dbReference type="NCBI Taxonomy" id="4442"/>
    <lineage>
        <taxon>Eukaryota</taxon>
        <taxon>Viridiplantae</taxon>
        <taxon>Streptophyta</taxon>
        <taxon>Embryophyta</taxon>
        <taxon>Tracheophyta</taxon>
        <taxon>Spermatophyta</taxon>
        <taxon>Magnoliopsida</taxon>
        <taxon>eudicotyledons</taxon>
        <taxon>Gunneridae</taxon>
        <taxon>Pentapetalae</taxon>
        <taxon>asterids</taxon>
        <taxon>Ericales</taxon>
        <taxon>Theaceae</taxon>
        <taxon>Camellia</taxon>
    </lineage>
</organism>
<dbReference type="GO" id="GO:0005509">
    <property type="term" value="F:calcium ion binding"/>
    <property type="evidence" value="ECO:0007669"/>
    <property type="project" value="InterPro"/>
</dbReference>
<protein>
    <recommendedName>
        <fullName evidence="5">EF-hand domain-containing protein</fullName>
    </recommendedName>
</protein>
<feature type="domain" description="EF-hand" evidence="5">
    <location>
        <begin position="127"/>
        <end position="162"/>
    </location>
</feature>
<dbReference type="EMBL" id="JACBKZ010000007">
    <property type="protein sequence ID" value="KAF5946386.1"/>
    <property type="molecule type" value="Genomic_DNA"/>
</dbReference>
<keyword evidence="4" id="KW-0106">Calcium</keyword>
<dbReference type="PROSITE" id="PS00018">
    <property type="entry name" value="EF_HAND_1"/>
    <property type="match status" value="3"/>
</dbReference>
<keyword evidence="2" id="KW-0479">Metal-binding</keyword>
<dbReference type="PROSITE" id="PS50222">
    <property type="entry name" value="EF_HAND_2"/>
    <property type="match status" value="4"/>
</dbReference>
<dbReference type="AlphaFoldDB" id="A0A7J7H3V7"/>
<keyword evidence="7" id="KW-1185">Reference proteome</keyword>
<accession>A0A7J7H3V7</accession>
<evidence type="ECO:0000313" key="6">
    <source>
        <dbReference type="EMBL" id="KAF5946386.1"/>
    </source>
</evidence>
<evidence type="ECO:0000256" key="4">
    <source>
        <dbReference type="ARBA" id="ARBA00022837"/>
    </source>
</evidence>
<dbReference type="CDD" id="cd00051">
    <property type="entry name" value="EFh"/>
    <property type="match status" value="1"/>
</dbReference>
<dbReference type="SUPFAM" id="SSF47473">
    <property type="entry name" value="EF-hand"/>
    <property type="match status" value="1"/>
</dbReference>
<dbReference type="InterPro" id="IPR002048">
    <property type="entry name" value="EF_hand_dom"/>
</dbReference>
<feature type="domain" description="EF-hand" evidence="5">
    <location>
        <begin position="94"/>
        <end position="124"/>
    </location>
</feature>
<dbReference type="Pfam" id="PF13499">
    <property type="entry name" value="EF-hand_7"/>
    <property type="match status" value="2"/>
</dbReference>
<dbReference type="Gene3D" id="1.10.238.10">
    <property type="entry name" value="EF-hand"/>
    <property type="match status" value="2"/>
</dbReference>
<dbReference type="GO" id="GO:0005737">
    <property type="term" value="C:cytoplasm"/>
    <property type="evidence" value="ECO:0007669"/>
    <property type="project" value="UniProtKB-ARBA"/>
</dbReference>
<reference evidence="7" key="1">
    <citation type="journal article" date="2020" name="Nat. Commun.">
        <title>Genome assembly of wild tea tree DASZ reveals pedigree and selection history of tea varieties.</title>
        <authorList>
            <person name="Zhang W."/>
            <person name="Zhang Y."/>
            <person name="Qiu H."/>
            <person name="Guo Y."/>
            <person name="Wan H."/>
            <person name="Zhang X."/>
            <person name="Scossa F."/>
            <person name="Alseekh S."/>
            <person name="Zhang Q."/>
            <person name="Wang P."/>
            <person name="Xu L."/>
            <person name="Schmidt M.H."/>
            <person name="Jia X."/>
            <person name="Li D."/>
            <person name="Zhu A."/>
            <person name="Guo F."/>
            <person name="Chen W."/>
            <person name="Ni D."/>
            <person name="Usadel B."/>
            <person name="Fernie A.R."/>
            <person name="Wen W."/>
        </authorList>
    </citation>
    <scope>NUCLEOTIDE SEQUENCE [LARGE SCALE GENOMIC DNA]</scope>
    <source>
        <strain evidence="7">cv. G240</strain>
    </source>
</reference>
<evidence type="ECO:0000256" key="1">
    <source>
        <dbReference type="ARBA" id="ARBA00003291"/>
    </source>
</evidence>